<feature type="binding site" evidence="10">
    <location>
        <position position="35"/>
    </location>
    <ligand>
        <name>Mn(2+)</name>
        <dbReference type="ChEBI" id="CHEBI:29035"/>
    </ligand>
</feature>
<keyword evidence="8 10" id="KW-0414">Isoprene biosynthesis</keyword>
<comment type="catalytic activity">
    <reaction evidence="10">
        <text>isopentenyl diphosphate = dimethylallyl diphosphate</text>
        <dbReference type="Rhea" id="RHEA:23284"/>
        <dbReference type="ChEBI" id="CHEBI:57623"/>
        <dbReference type="ChEBI" id="CHEBI:128769"/>
        <dbReference type="EC" id="5.3.3.2"/>
    </reaction>
</comment>
<reference evidence="13 14" key="1">
    <citation type="submission" date="2020-07" db="EMBL/GenBank/DDBJ databases">
        <title>Sequencing the genomes of 1000 actinobacteria strains.</title>
        <authorList>
            <person name="Klenk H.-P."/>
        </authorList>
    </citation>
    <scope>NUCLEOTIDE SEQUENCE [LARGE SCALE GENOMIC DNA]</scope>
    <source>
        <strain evidence="13 14">DSM 24552</strain>
    </source>
</reference>
<evidence type="ECO:0000256" key="11">
    <source>
        <dbReference type="SAM" id="MobiDB-lite"/>
    </source>
</evidence>
<dbReference type="PROSITE" id="PS51462">
    <property type="entry name" value="NUDIX"/>
    <property type="match status" value="1"/>
</dbReference>
<comment type="pathway">
    <text evidence="1 10">Isoprenoid biosynthesis; dimethylallyl diphosphate biosynthesis; dimethylallyl diphosphate from isopentenyl diphosphate: step 1/1.</text>
</comment>
<feature type="binding site" evidence="10">
    <location>
        <position position="79"/>
    </location>
    <ligand>
        <name>Mn(2+)</name>
        <dbReference type="ChEBI" id="CHEBI:29035"/>
    </ligand>
</feature>
<feature type="domain" description="Nudix hydrolase" evidence="12">
    <location>
        <begin position="40"/>
        <end position="176"/>
    </location>
</feature>
<evidence type="ECO:0000256" key="4">
    <source>
        <dbReference type="ARBA" id="ARBA00022490"/>
    </source>
</evidence>
<proteinExistence type="inferred from homology"/>
<dbReference type="HAMAP" id="MF_00202">
    <property type="entry name" value="Idi"/>
    <property type="match status" value="1"/>
</dbReference>
<evidence type="ECO:0000256" key="5">
    <source>
        <dbReference type="ARBA" id="ARBA00022723"/>
    </source>
</evidence>
<dbReference type="InterPro" id="IPR056375">
    <property type="entry name" value="Idi_bact"/>
</dbReference>
<dbReference type="GO" id="GO:0008299">
    <property type="term" value="P:isoprenoid biosynthetic process"/>
    <property type="evidence" value="ECO:0007669"/>
    <property type="project" value="UniProtKB-UniRule"/>
</dbReference>
<gene>
    <name evidence="10" type="primary">idi</name>
    <name evidence="13" type="ORF">BJ989_001173</name>
</gene>
<dbReference type="Pfam" id="PF00293">
    <property type="entry name" value="NUDIX"/>
    <property type="match status" value="1"/>
</dbReference>
<comment type="subcellular location">
    <subcellularLocation>
        <location evidence="10">Cytoplasm</location>
    </subcellularLocation>
</comment>
<feature type="active site" evidence="10">
    <location>
        <position position="77"/>
    </location>
</feature>
<evidence type="ECO:0000256" key="2">
    <source>
        <dbReference type="ARBA" id="ARBA00007579"/>
    </source>
</evidence>
<dbReference type="GO" id="GO:0004452">
    <property type="term" value="F:isopentenyl-diphosphate delta-isomerase activity"/>
    <property type="evidence" value="ECO:0007669"/>
    <property type="project" value="UniProtKB-UniRule"/>
</dbReference>
<dbReference type="RefSeq" id="WP_179517411.1">
    <property type="nucleotide sequence ID" value="NZ_JACCAC010000001.1"/>
</dbReference>
<keyword evidence="9 10" id="KW-0413">Isomerase</keyword>
<dbReference type="PANTHER" id="PTHR10885">
    <property type="entry name" value="ISOPENTENYL-DIPHOSPHATE DELTA-ISOMERASE"/>
    <property type="match status" value="1"/>
</dbReference>
<evidence type="ECO:0000313" key="14">
    <source>
        <dbReference type="Proteomes" id="UP000544110"/>
    </source>
</evidence>
<comment type="cofactor">
    <cofactor evidence="10">
        <name>Mg(2+)</name>
        <dbReference type="ChEBI" id="CHEBI:18420"/>
    </cofactor>
    <text evidence="10">Binds 1 Mg(2+) ion per subunit. The magnesium ion binds only when substrate is bound.</text>
</comment>
<feature type="region of interest" description="Disordered" evidence="11">
    <location>
        <begin position="184"/>
        <end position="214"/>
    </location>
</feature>
<keyword evidence="7 10" id="KW-0464">Manganese</keyword>
<dbReference type="GO" id="GO:0005737">
    <property type="term" value="C:cytoplasm"/>
    <property type="evidence" value="ECO:0007669"/>
    <property type="project" value="UniProtKB-SubCell"/>
</dbReference>
<dbReference type="GO" id="GO:0046872">
    <property type="term" value="F:metal ion binding"/>
    <property type="evidence" value="ECO:0007669"/>
    <property type="project" value="UniProtKB-KW"/>
</dbReference>
<dbReference type="EC" id="5.3.3.2" evidence="3 10"/>
<dbReference type="UniPathway" id="UPA00059">
    <property type="reaction ID" value="UER00104"/>
</dbReference>
<protein>
    <recommendedName>
        <fullName evidence="3 10">Isopentenyl-diphosphate Delta-isomerase</fullName>
        <shortName evidence="10">IPP isomerase</shortName>
        <ecNumber evidence="3 10">5.3.3.2</ecNumber>
    </recommendedName>
    <alternativeName>
        <fullName evidence="10">IPP:DMAPP isomerase</fullName>
    </alternativeName>
    <alternativeName>
        <fullName evidence="10">Isopentenyl pyrophosphate isomerase</fullName>
    </alternativeName>
</protein>
<dbReference type="NCBIfam" id="NF002995">
    <property type="entry name" value="PRK03759.1"/>
    <property type="match status" value="1"/>
</dbReference>
<dbReference type="PANTHER" id="PTHR10885:SF0">
    <property type="entry name" value="ISOPENTENYL-DIPHOSPHATE DELTA-ISOMERASE"/>
    <property type="match status" value="1"/>
</dbReference>
<evidence type="ECO:0000256" key="9">
    <source>
        <dbReference type="ARBA" id="ARBA00023235"/>
    </source>
</evidence>
<keyword evidence="6 10" id="KW-0460">Magnesium</keyword>
<sequence>MPTTDTRAPAEAADEVVLVDESGAPQGTAPRLAVHTADTPLHLAFSLHVLDRAGRTLLTRRALAKRTWPGVWTNSCCGHPRPGEATTDAVRRRVGEELGLRVDEVTTVLPDFRYRAVDASGVVEHELCPVHVAVVDADAPLRPDPAEVAEHTWVAWGDLHTAVTATPAVFSPWMVLQVRELGPHLPTGAPSPGDATTRAAHDPAPGTQHVRSTR</sequence>
<dbReference type="AlphaFoldDB" id="A0A7Y9URU2"/>
<keyword evidence="4 10" id="KW-0963">Cytoplasm</keyword>
<evidence type="ECO:0000256" key="8">
    <source>
        <dbReference type="ARBA" id="ARBA00023229"/>
    </source>
</evidence>
<accession>A0A7Y9URU2</accession>
<dbReference type="GO" id="GO:0050992">
    <property type="term" value="P:dimethylallyl diphosphate biosynthetic process"/>
    <property type="evidence" value="ECO:0007669"/>
    <property type="project" value="UniProtKB-UniRule"/>
</dbReference>
<comment type="similarity">
    <text evidence="2 10">Belongs to the IPP isomerase type 1 family.</text>
</comment>
<dbReference type="EMBL" id="JACCAC010000001">
    <property type="protein sequence ID" value="NYG54869.1"/>
    <property type="molecule type" value="Genomic_DNA"/>
</dbReference>
<dbReference type="InterPro" id="IPR000086">
    <property type="entry name" value="NUDIX_hydrolase_dom"/>
</dbReference>
<comment type="caution">
    <text evidence="13">The sequence shown here is derived from an EMBL/GenBank/DDBJ whole genome shotgun (WGS) entry which is preliminary data.</text>
</comment>
<feature type="binding site" evidence="10">
    <location>
        <position position="126"/>
    </location>
    <ligand>
        <name>Mn(2+)</name>
        <dbReference type="ChEBI" id="CHEBI:29035"/>
    </ligand>
</feature>
<evidence type="ECO:0000313" key="13">
    <source>
        <dbReference type="EMBL" id="NYG54869.1"/>
    </source>
</evidence>
<keyword evidence="5 10" id="KW-0479">Metal-binding</keyword>
<feature type="binding site" evidence="10">
    <location>
        <position position="42"/>
    </location>
    <ligand>
        <name>Mn(2+)</name>
        <dbReference type="ChEBI" id="CHEBI:29035"/>
    </ligand>
</feature>
<evidence type="ECO:0000256" key="3">
    <source>
        <dbReference type="ARBA" id="ARBA00012057"/>
    </source>
</evidence>
<dbReference type="InterPro" id="IPR011876">
    <property type="entry name" value="IsopentenylPP_isomerase_typ1"/>
</dbReference>
<feature type="binding site" evidence="10">
    <location>
        <position position="97"/>
    </location>
    <ligand>
        <name>Mg(2+)</name>
        <dbReference type="ChEBI" id="CHEBI:18420"/>
    </ligand>
</feature>
<keyword evidence="14" id="KW-1185">Reference proteome</keyword>
<comment type="cofactor">
    <cofactor evidence="10">
        <name>Mn(2+)</name>
        <dbReference type="ChEBI" id="CHEBI:29035"/>
    </cofactor>
    <text evidence="10">Binds 1 Mn(2+) ion per subunit.</text>
</comment>
<dbReference type="NCBIfam" id="TIGR02150">
    <property type="entry name" value="IPP_isom_1"/>
    <property type="match status" value="1"/>
</dbReference>
<dbReference type="InterPro" id="IPR015797">
    <property type="entry name" value="NUDIX_hydrolase-like_dom_sf"/>
</dbReference>
<feature type="binding site" evidence="10">
    <location>
        <position position="124"/>
    </location>
    <ligand>
        <name>Mn(2+)</name>
        <dbReference type="ChEBI" id="CHEBI:29035"/>
    </ligand>
</feature>
<dbReference type="Proteomes" id="UP000544110">
    <property type="component" value="Unassembled WGS sequence"/>
</dbReference>
<evidence type="ECO:0000256" key="10">
    <source>
        <dbReference type="HAMAP-Rule" id="MF_00202"/>
    </source>
</evidence>
<evidence type="ECO:0000256" key="7">
    <source>
        <dbReference type="ARBA" id="ARBA00023211"/>
    </source>
</evidence>
<dbReference type="SUPFAM" id="SSF55811">
    <property type="entry name" value="Nudix"/>
    <property type="match status" value="1"/>
</dbReference>
<feature type="active site" evidence="10">
    <location>
        <position position="126"/>
    </location>
</feature>
<evidence type="ECO:0000256" key="6">
    <source>
        <dbReference type="ARBA" id="ARBA00022842"/>
    </source>
</evidence>
<evidence type="ECO:0000259" key="12">
    <source>
        <dbReference type="PROSITE" id="PS51462"/>
    </source>
</evidence>
<dbReference type="Gene3D" id="3.90.79.10">
    <property type="entry name" value="Nucleoside Triphosphate Pyrophosphohydrolase"/>
    <property type="match status" value="1"/>
</dbReference>
<organism evidence="13 14">
    <name type="scientific">Nocardioides perillae</name>
    <dbReference type="NCBI Taxonomy" id="1119534"/>
    <lineage>
        <taxon>Bacteria</taxon>
        <taxon>Bacillati</taxon>
        <taxon>Actinomycetota</taxon>
        <taxon>Actinomycetes</taxon>
        <taxon>Propionibacteriales</taxon>
        <taxon>Nocardioidaceae</taxon>
        <taxon>Nocardioides</taxon>
    </lineage>
</organism>
<evidence type="ECO:0000256" key="1">
    <source>
        <dbReference type="ARBA" id="ARBA00004826"/>
    </source>
</evidence>
<comment type="function">
    <text evidence="10">Catalyzes the 1,3-allylic rearrangement of the homoallylic substrate isopentenyl (IPP) to its highly electrophilic allylic isomer, dimethylallyl diphosphate (DMAPP).</text>
</comment>
<dbReference type="FunFam" id="3.90.79.10:FF:000009">
    <property type="entry name" value="Isopentenyl-diphosphate Delta-isomerase"/>
    <property type="match status" value="1"/>
</dbReference>
<name>A0A7Y9URU2_9ACTN</name>
<dbReference type="CDD" id="cd02885">
    <property type="entry name" value="NUDIX_IPP_Isomerase"/>
    <property type="match status" value="1"/>
</dbReference>